<comment type="caution">
    <text evidence="1">The sequence shown here is derived from an EMBL/GenBank/DDBJ whole genome shotgun (WGS) entry which is preliminary data.</text>
</comment>
<evidence type="ECO:0000313" key="1">
    <source>
        <dbReference type="EMBL" id="MBN7827968.1"/>
    </source>
</evidence>
<keyword evidence="2" id="KW-1185">Reference proteome</keyword>
<feature type="non-terminal residue" evidence="1">
    <location>
        <position position="1"/>
    </location>
</feature>
<dbReference type="EMBL" id="JAFKCV010000218">
    <property type="protein sequence ID" value="MBN7827968.1"/>
    <property type="molecule type" value="Genomic_DNA"/>
</dbReference>
<dbReference type="Pfam" id="PF06097">
    <property type="entry name" value="DUF945"/>
    <property type="match status" value="1"/>
</dbReference>
<name>A0A939IPZ9_9ALTE</name>
<dbReference type="AlphaFoldDB" id="A0A939IPZ9"/>
<organism evidence="1 2">
    <name type="scientific">Bowmanella dokdonensis</name>
    <dbReference type="NCBI Taxonomy" id="751969"/>
    <lineage>
        <taxon>Bacteria</taxon>
        <taxon>Pseudomonadati</taxon>
        <taxon>Pseudomonadota</taxon>
        <taxon>Gammaproteobacteria</taxon>
        <taxon>Alteromonadales</taxon>
        <taxon>Alteromonadaceae</taxon>
        <taxon>Bowmanella</taxon>
    </lineage>
</organism>
<evidence type="ECO:0000313" key="2">
    <source>
        <dbReference type="Proteomes" id="UP000664654"/>
    </source>
</evidence>
<dbReference type="RefSeq" id="WP_206576016.1">
    <property type="nucleotide sequence ID" value="NZ_JAFKCV010000218.1"/>
</dbReference>
<proteinExistence type="predicted"/>
<dbReference type="Proteomes" id="UP000664654">
    <property type="component" value="Unassembled WGS sequence"/>
</dbReference>
<gene>
    <name evidence="1" type="ORF">J0A66_22300</name>
</gene>
<dbReference type="InterPro" id="IPR010352">
    <property type="entry name" value="DUF945"/>
</dbReference>
<sequence length="112" mass="12655">ADSLRKHLTWAEDQPLYQLTGVTSLFGSHSFSDEIPALRFQERQHSHIQFSGYQGGGEITSNRIYYQGHANNLVGEENGENRLTLKDLRIEMDADVSVSAMMEGGFYDSQTR</sequence>
<accession>A0A939IPZ9</accession>
<protein>
    <submittedName>
        <fullName evidence="1">DUF945 family protein</fullName>
    </submittedName>
</protein>
<reference evidence="1" key="1">
    <citation type="submission" date="2021-03" db="EMBL/GenBank/DDBJ databases">
        <title>novel species isolated from a fishpond in China.</title>
        <authorList>
            <person name="Lu H."/>
            <person name="Cai Z."/>
        </authorList>
    </citation>
    <scope>NUCLEOTIDE SEQUENCE</scope>
    <source>
        <strain evidence="1">JCM 30855</strain>
    </source>
</reference>
<feature type="non-terminal residue" evidence="1">
    <location>
        <position position="112"/>
    </location>
</feature>